<name>A0AAW9QT39_9CHRO</name>
<evidence type="ECO:0000256" key="2">
    <source>
        <dbReference type="ARBA" id="ARBA00009773"/>
    </source>
</evidence>
<dbReference type="Proteomes" id="UP001328733">
    <property type="component" value="Unassembled WGS sequence"/>
</dbReference>
<feature type="transmembrane region" description="Helical" evidence="8">
    <location>
        <begin position="64"/>
        <end position="85"/>
    </location>
</feature>
<dbReference type="InterPro" id="IPR002549">
    <property type="entry name" value="AI-2E-like"/>
</dbReference>
<evidence type="ECO:0000256" key="4">
    <source>
        <dbReference type="ARBA" id="ARBA00022475"/>
    </source>
</evidence>
<evidence type="ECO:0000256" key="3">
    <source>
        <dbReference type="ARBA" id="ARBA00022448"/>
    </source>
</evidence>
<dbReference type="Pfam" id="PF01594">
    <property type="entry name" value="AI-2E_transport"/>
    <property type="match status" value="1"/>
</dbReference>
<feature type="transmembrane region" description="Helical" evidence="8">
    <location>
        <begin position="302"/>
        <end position="334"/>
    </location>
</feature>
<evidence type="ECO:0000256" key="6">
    <source>
        <dbReference type="ARBA" id="ARBA00022989"/>
    </source>
</evidence>
<evidence type="ECO:0000313" key="10">
    <source>
        <dbReference type="Proteomes" id="UP001328733"/>
    </source>
</evidence>
<keyword evidence="3" id="KW-0813">Transport</keyword>
<dbReference type="PANTHER" id="PTHR21716:SF67">
    <property type="entry name" value="TRANSPORT PROTEIN YDIK-RELATED"/>
    <property type="match status" value="1"/>
</dbReference>
<comment type="similarity">
    <text evidence="2">Belongs to the autoinducer-2 exporter (AI-2E) (TC 2.A.86) family.</text>
</comment>
<feature type="transmembrane region" description="Helical" evidence="8">
    <location>
        <begin position="7"/>
        <end position="28"/>
    </location>
</feature>
<keyword evidence="4" id="KW-1003">Cell membrane</keyword>
<evidence type="ECO:0000256" key="1">
    <source>
        <dbReference type="ARBA" id="ARBA00004651"/>
    </source>
</evidence>
<keyword evidence="5 8" id="KW-0812">Transmembrane</keyword>
<evidence type="ECO:0000256" key="5">
    <source>
        <dbReference type="ARBA" id="ARBA00022692"/>
    </source>
</evidence>
<feature type="transmembrane region" description="Helical" evidence="8">
    <location>
        <begin position="256"/>
        <end position="282"/>
    </location>
</feature>
<sequence>MDNNSKLIDFIIRLFFLGLLFVWCFLLLRPFLTIILWGAILAIAWFPIFVWLKNYLRAPKLTAILLTLVGIGVIVGPVSAIALVLTDNLREFADRLVTGETIVPSPPASVAEWPVIGERLFALWQQASANLGELSRRFEPQIKEIAKTSLALAASVGVTVLRFIVSIIIAGAFTLSAERMSRGLIRFFERVAPGRGGTFVLLAASTVRNVTRGIIGVAIVQSLLIGVGLIGAGIPAAGLLTLLCLLLTLIQIGPGLIVIGSIIFAWSTMATMKALLFTLWMIPATLIDNFLKPIWMARGLPVPMVVILIGVFGGILVHGVLGLFIGPVILSLGYELIKAWMNMEPATESLPVPKDPPIA</sequence>
<dbReference type="EMBL" id="JBAFSM010000024">
    <property type="protein sequence ID" value="MEG3438199.1"/>
    <property type="molecule type" value="Genomic_DNA"/>
</dbReference>
<gene>
    <name evidence="9" type="ORF">V0288_13805</name>
</gene>
<dbReference type="AlphaFoldDB" id="A0AAW9QT39"/>
<organism evidence="9 10">
    <name type="scientific">Pannus brasiliensis CCIBt3594</name>
    <dbReference type="NCBI Taxonomy" id="1427578"/>
    <lineage>
        <taxon>Bacteria</taxon>
        <taxon>Bacillati</taxon>
        <taxon>Cyanobacteriota</taxon>
        <taxon>Cyanophyceae</taxon>
        <taxon>Oscillatoriophycideae</taxon>
        <taxon>Chroococcales</taxon>
        <taxon>Microcystaceae</taxon>
        <taxon>Pannus</taxon>
    </lineage>
</organism>
<keyword evidence="6 8" id="KW-1133">Transmembrane helix</keyword>
<comment type="caution">
    <text evidence="9">The sequence shown here is derived from an EMBL/GenBank/DDBJ whole genome shotgun (WGS) entry which is preliminary data.</text>
</comment>
<reference evidence="9 10" key="1">
    <citation type="submission" date="2024-01" db="EMBL/GenBank/DDBJ databases">
        <title>Genomic insights into the taxonomy and metabolism of the cyanobacterium Pannus brasiliensis CCIBt3594.</title>
        <authorList>
            <person name="Machado M."/>
            <person name="Botero N.B."/>
            <person name="Andreote A.P.D."/>
            <person name="Feitosa A.M.T."/>
            <person name="Popin R."/>
            <person name="Sivonen K."/>
            <person name="Fiore M.F."/>
        </authorList>
    </citation>
    <scope>NUCLEOTIDE SEQUENCE [LARGE SCALE GENOMIC DNA]</scope>
    <source>
        <strain evidence="9 10">CCIBt3594</strain>
    </source>
</reference>
<dbReference type="GO" id="GO:0005886">
    <property type="term" value="C:plasma membrane"/>
    <property type="evidence" value="ECO:0007669"/>
    <property type="project" value="UniProtKB-SubCell"/>
</dbReference>
<feature type="transmembrane region" description="Helical" evidence="8">
    <location>
        <begin position="34"/>
        <end position="52"/>
    </location>
</feature>
<dbReference type="PANTHER" id="PTHR21716">
    <property type="entry name" value="TRANSMEMBRANE PROTEIN"/>
    <property type="match status" value="1"/>
</dbReference>
<comment type="subcellular location">
    <subcellularLocation>
        <location evidence="1">Cell membrane</location>
        <topology evidence="1">Multi-pass membrane protein</topology>
    </subcellularLocation>
</comment>
<evidence type="ECO:0000256" key="8">
    <source>
        <dbReference type="SAM" id="Phobius"/>
    </source>
</evidence>
<keyword evidence="7 8" id="KW-0472">Membrane</keyword>
<protein>
    <submittedName>
        <fullName evidence="9">AI-2E family transporter</fullName>
    </submittedName>
</protein>
<keyword evidence="10" id="KW-1185">Reference proteome</keyword>
<evidence type="ECO:0000313" key="9">
    <source>
        <dbReference type="EMBL" id="MEG3438199.1"/>
    </source>
</evidence>
<feature type="transmembrane region" description="Helical" evidence="8">
    <location>
        <begin position="150"/>
        <end position="175"/>
    </location>
</feature>
<accession>A0AAW9QT39</accession>
<proteinExistence type="inferred from homology"/>
<dbReference type="RefSeq" id="WP_332865680.1">
    <property type="nucleotide sequence ID" value="NZ_JBAFSM010000024.1"/>
</dbReference>
<evidence type="ECO:0000256" key="7">
    <source>
        <dbReference type="ARBA" id="ARBA00023136"/>
    </source>
</evidence>